<evidence type="ECO:0000313" key="8">
    <source>
        <dbReference type="Proteomes" id="UP001597301"/>
    </source>
</evidence>
<dbReference type="Pfam" id="PF04241">
    <property type="entry name" value="DUF423"/>
    <property type="match status" value="1"/>
</dbReference>
<sequence length="123" mass="13030">MKLFIIIGAINALLAVGLGAFGAHGLEGKVEPKYLDTWETAVKYQMYHALGIIAIGLLSGHVSASSLLNWSGWLMLIGIIIFSGSLYALTLSGIKILGAITPIGGVAFLVAWVLLIVFAVKYL</sequence>
<dbReference type="Proteomes" id="UP001597301">
    <property type="component" value="Unassembled WGS sequence"/>
</dbReference>
<keyword evidence="3 6" id="KW-0812">Transmembrane</keyword>
<evidence type="ECO:0000256" key="6">
    <source>
        <dbReference type="SAM" id="Phobius"/>
    </source>
</evidence>
<evidence type="ECO:0000313" key="7">
    <source>
        <dbReference type="EMBL" id="MFD1708689.1"/>
    </source>
</evidence>
<gene>
    <name evidence="7" type="ORF">ACFSCZ_18615</name>
</gene>
<keyword evidence="8" id="KW-1185">Reference proteome</keyword>
<comment type="similarity">
    <text evidence="2">Belongs to the UPF0382 family.</text>
</comment>
<protein>
    <submittedName>
        <fullName evidence="7">DUF423 domain-containing protein</fullName>
    </submittedName>
</protein>
<dbReference type="PANTHER" id="PTHR43461">
    <property type="entry name" value="TRANSMEMBRANE PROTEIN 256"/>
    <property type="match status" value="1"/>
</dbReference>
<organism evidence="7 8">
    <name type="scientific">Siminovitchia sediminis</name>
    <dbReference type="NCBI Taxonomy" id="1274353"/>
    <lineage>
        <taxon>Bacteria</taxon>
        <taxon>Bacillati</taxon>
        <taxon>Bacillota</taxon>
        <taxon>Bacilli</taxon>
        <taxon>Bacillales</taxon>
        <taxon>Bacillaceae</taxon>
        <taxon>Siminovitchia</taxon>
    </lineage>
</organism>
<comment type="subcellular location">
    <subcellularLocation>
        <location evidence="1">Membrane</location>
        <topology evidence="1">Multi-pass membrane protein</topology>
    </subcellularLocation>
</comment>
<dbReference type="PANTHER" id="PTHR43461:SF1">
    <property type="entry name" value="TRANSMEMBRANE PROTEIN 256"/>
    <property type="match status" value="1"/>
</dbReference>
<dbReference type="RefSeq" id="WP_380776311.1">
    <property type="nucleotide sequence ID" value="NZ_JBHUEO010000116.1"/>
</dbReference>
<accession>A0ABW4KKM0</accession>
<dbReference type="EMBL" id="JBHUEO010000116">
    <property type="protein sequence ID" value="MFD1708689.1"/>
    <property type="molecule type" value="Genomic_DNA"/>
</dbReference>
<keyword evidence="5 6" id="KW-0472">Membrane</keyword>
<reference evidence="8" key="1">
    <citation type="journal article" date="2019" name="Int. J. Syst. Evol. Microbiol.">
        <title>The Global Catalogue of Microorganisms (GCM) 10K type strain sequencing project: providing services to taxonomists for standard genome sequencing and annotation.</title>
        <authorList>
            <consortium name="The Broad Institute Genomics Platform"/>
            <consortium name="The Broad Institute Genome Sequencing Center for Infectious Disease"/>
            <person name="Wu L."/>
            <person name="Ma J."/>
        </authorList>
    </citation>
    <scope>NUCLEOTIDE SEQUENCE [LARGE SCALE GENOMIC DNA]</scope>
    <source>
        <strain evidence="8">CGMCC 1.12295</strain>
    </source>
</reference>
<feature type="transmembrane region" description="Helical" evidence="6">
    <location>
        <begin position="96"/>
        <end position="120"/>
    </location>
</feature>
<name>A0ABW4KKM0_9BACI</name>
<comment type="caution">
    <text evidence="7">The sequence shown here is derived from an EMBL/GenBank/DDBJ whole genome shotgun (WGS) entry which is preliminary data.</text>
</comment>
<feature type="transmembrane region" description="Helical" evidence="6">
    <location>
        <begin position="46"/>
        <end position="64"/>
    </location>
</feature>
<evidence type="ECO:0000256" key="1">
    <source>
        <dbReference type="ARBA" id="ARBA00004141"/>
    </source>
</evidence>
<evidence type="ECO:0000256" key="4">
    <source>
        <dbReference type="ARBA" id="ARBA00022989"/>
    </source>
</evidence>
<feature type="transmembrane region" description="Helical" evidence="6">
    <location>
        <begin position="71"/>
        <end position="90"/>
    </location>
</feature>
<evidence type="ECO:0000256" key="3">
    <source>
        <dbReference type="ARBA" id="ARBA00022692"/>
    </source>
</evidence>
<evidence type="ECO:0000256" key="2">
    <source>
        <dbReference type="ARBA" id="ARBA00009694"/>
    </source>
</evidence>
<evidence type="ECO:0000256" key="5">
    <source>
        <dbReference type="ARBA" id="ARBA00023136"/>
    </source>
</evidence>
<proteinExistence type="inferred from homology"/>
<keyword evidence="4 6" id="KW-1133">Transmembrane helix</keyword>
<dbReference type="InterPro" id="IPR006696">
    <property type="entry name" value="DUF423"/>
</dbReference>